<gene>
    <name evidence="10" type="ORF">FGO68_gene10679</name>
</gene>
<feature type="transmembrane region" description="Helical" evidence="9">
    <location>
        <begin position="52"/>
        <end position="71"/>
    </location>
</feature>
<organism evidence="10 11">
    <name type="scientific">Halteria grandinella</name>
    <dbReference type="NCBI Taxonomy" id="5974"/>
    <lineage>
        <taxon>Eukaryota</taxon>
        <taxon>Sar</taxon>
        <taxon>Alveolata</taxon>
        <taxon>Ciliophora</taxon>
        <taxon>Intramacronucleata</taxon>
        <taxon>Spirotrichea</taxon>
        <taxon>Stichotrichia</taxon>
        <taxon>Sporadotrichida</taxon>
        <taxon>Halteriidae</taxon>
        <taxon>Halteria</taxon>
    </lineage>
</organism>
<dbReference type="Pfam" id="PF04418">
    <property type="entry name" value="DUF543"/>
    <property type="match status" value="1"/>
</dbReference>
<keyword evidence="5" id="KW-0999">Mitochondrion inner membrane</keyword>
<protein>
    <submittedName>
        <fullName evidence="10">Uncharacterized protein</fullName>
    </submittedName>
</protein>
<evidence type="ECO:0000256" key="8">
    <source>
        <dbReference type="ARBA" id="ARBA00023136"/>
    </source>
</evidence>
<evidence type="ECO:0000256" key="3">
    <source>
        <dbReference type="ARBA" id="ARBA00006792"/>
    </source>
</evidence>
<evidence type="ECO:0000256" key="1">
    <source>
        <dbReference type="ARBA" id="ARBA00002689"/>
    </source>
</evidence>
<dbReference type="Proteomes" id="UP000785679">
    <property type="component" value="Unassembled WGS sequence"/>
</dbReference>
<evidence type="ECO:0000256" key="7">
    <source>
        <dbReference type="ARBA" id="ARBA00023128"/>
    </source>
</evidence>
<dbReference type="GO" id="GO:0061617">
    <property type="term" value="C:MICOS complex"/>
    <property type="evidence" value="ECO:0007669"/>
    <property type="project" value="InterPro"/>
</dbReference>
<evidence type="ECO:0000256" key="9">
    <source>
        <dbReference type="SAM" id="Phobius"/>
    </source>
</evidence>
<evidence type="ECO:0000256" key="5">
    <source>
        <dbReference type="ARBA" id="ARBA00022792"/>
    </source>
</evidence>
<dbReference type="EMBL" id="RRYP01016376">
    <property type="protein sequence ID" value="TNV75131.1"/>
    <property type="molecule type" value="Genomic_DNA"/>
</dbReference>
<dbReference type="AlphaFoldDB" id="A0A8J8NIF6"/>
<comment type="caution">
    <text evidence="10">The sequence shown here is derived from an EMBL/GenBank/DDBJ whole genome shotgun (WGS) entry which is preliminary data.</text>
</comment>
<evidence type="ECO:0000313" key="11">
    <source>
        <dbReference type="Proteomes" id="UP000785679"/>
    </source>
</evidence>
<accession>A0A8J8NIF6</accession>
<name>A0A8J8NIF6_HALGN</name>
<proteinExistence type="inferred from homology"/>
<comment type="function">
    <text evidence="1">Component of the MICOS complex, a large protein complex of the mitochondrial inner membrane that plays crucial roles in the maintenance of crista junctions, inner membrane architecture, and formation of contact sites to the outer membrane.</text>
</comment>
<evidence type="ECO:0000256" key="4">
    <source>
        <dbReference type="ARBA" id="ARBA00022692"/>
    </source>
</evidence>
<dbReference type="InterPro" id="IPR007512">
    <property type="entry name" value="Mic10"/>
</dbReference>
<keyword evidence="8 9" id="KW-0472">Membrane</keyword>
<keyword evidence="11" id="KW-1185">Reference proteome</keyword>
<evidence type="ECO:0000256" key="6">
    <source>
        <dbReference type="ARBA" id="ARBA00022989"/>
    </source>
</evidence>
<evidence type="ECO:0000256" key="2">
    <source>
        <dbReference type="ARBA" id="ARBA00004273"/>
    </source>
</evidence>
<evidence type="ECO:0000313" key="10">
    <source>
        <dbReference type="EMBL" id="TNV75131.1"/>
    </source>
</evidence>
<keyword evidence="4 9" id="KW-0812">Transmembrane</keyword>
<comment type="similarity">
    <text evidence="3">Belongs to the MICOS complex subunit Mic10 family.</text>
</comment>
<keyword evidence="6 9" id="KW-1133">Transmembrane helix</keyword>
<comment type="subcellular location">
    <subcellularLocation>
        <location evidence="2">Mitochondrion inner membrane</location>
    </subcellularLocation>
</comment>
<reference evidence="10" key="1">
    <citation type="submission" date="2019-06" db="EMBL/GenBank/DDBJ databases">
        <authorList>
            <person name="Zheng W."/>
        </authorList>
    </citation>
    <scope>NUCLEOTIDE SEQUENCE</scope>
    <source>
        <strain evidence="10">QDHG01</strain>
    </source>
</reference>
<sequence length="131" mass="14295">MASDEGKQVVESQVVTSTDVIAKDQATTDLSNFDISIIPLPSRDTAPFIYDVGSRVLTGAFVGFVAGLVFFKRSGSRRFTTYYGAGVGLGMSYSQISFLYGKLIGEQEKVNGEEILQDLEKELALRKTVQL</sequence>
<keyword evidence="7" id="KW-0496">Mitochondrion</keyword>